<feature type="transmembrane region" description="Helical" evidence="1">
    <location>
        <begin position="6"/>
        <end position="28"/>
    </location>
</feature>
<feature type="transmembrane region" description="Helical" evidence="1">
    <location>
        <begin position="115"/>
        <end position="132"/>
    </location>
</feature>
<evidence type="ECO:0000256" key="1">
    <source>
        <dbReference type="SAM" id="Phobius"/>
    </source>
</evidence>
<keyword evidence="1" id="KW-0812">Transmembrane</keyword>
<organism evidence="2 3">
    <name type="scientific">Mycoplasma anserisalpingitidis</name>
    <dbReference type="NCBI Taxonomy" id="519450"/>
    <lineage>
        <taxon>Bacteria</taxon>
        <taxon>Bacillati</taxon>
        <taxon>Mycoplasmatota</taxon>
        <taxon>Mollicutes</taxon>
        <taxon>Mycoplasmataceae</taxon>
        <taxon>Mycoplasma</taxon>
    </lineage>
</organism>
<proteinExistence type="predicted"/>
<dbReference type="OrthoDB" id="400166at2"/>
<dbReference type="EMBL" id="CP041663">
    <property type="protein sequence ID" value="QDY88731.1"/>
    <property type="molecule type" value="Genomic_DNA"/>
</dbReference>
<accession>A0A5B8K1N1</accession>
<keyword evidence="1" id="KW-1133">Transmembrane helix</keyword>
<gene>
    <name evidence="2" type="ORF">FOY43_03710</name>
</gene>
<dbReference type="AlphaFoldDB" id="A0A5B8K1N1"/>
<feature type="transmembrane region" description="Helical" evidence="1">
    <location>
        <begin position="138"/>
        <end position="158"/>
    </location>
</feature>
<sequence>MKLLIAPFIFALVVVISIVYRFIIYNALIQNSKELNSNLPYTSAKYAKKVLDQKKLMIQFEFNQNYFTYELNKKKSIIHFNESIIGDYSVYSLTMSYLQCYKFILSKNWMNITQYIIKILFPIIWISIFVLLFFQFWIISACLFALILIISMLSYSLFYKNRRLINDSVMEQLKYVLAENDFKIASRILRRNYFYEINLIFFSVVEPVKDLITLFNRWGK</sequence>
<evidence type="ECO:0000313" key="2">
    <source>
        <dbReference type="EMBL" id="QDY88731.1"/>
    </source>
</evidence>
<protein>
    <submittedName>
        <fullName evidence="2">Uncharacterized protein</fullName>
    </submittedName>
</protein>
<reference evidence="3" key="1">
    <citation type="submission" date="2019-07" db="EMBL/GenBank/DDBJ databases">
        <title>Complete genome sequences of three Mycoplasma sp. 1220 strains.</title>
        <authorList>
            <person name="Grozner D."/>
            <person name="Forro B."/>
            <person name="Kovacs A.B."/>
            <person name="Marton S."/>
            <person name="Banyai K."/>
            <person name="Kreizinger Z."/>
            <person name="Sulyok K.M."/>
            <person name="Gyuranecz M."/>
        </authorList>
    </citation>
    <scope>NUCLEOTIDE SEQUENCE [LARGE SCALE GENOMIC DNA]</scope>
    <source>
        <strain evidence="3">MYCAV93</strain>
    </source>
</reference>
<dbReference type="Proteomes" id="UP000317512">
    <property type="component" value="Chromosome"/>
</dbReference>
<keyword evidence="1" id="KW-0472">Membrane</keyword>
<name>A0A5B8K1N1_9MOLU</name>
<dbReference type="RefSeq" id="WP_146309182.1">
    <property type="nucleotide sequence ID" value="NZ_CP041663.1"/>
</dbReference>
<evidence type="ECO:0000313" key="3">
    <source>
        <dbReference type="Proteomes" id="UP000317512"/>
    </source>
</evidence>